<keyword evidence="2" id="KW-1185">Reference proteome</keyword>
<protein>
    <submittedName>
        <fullName evidence="1">Polyketide cyclase</fullName>
    </submittedName>
</protein>
<gene>
    <name evidence="1" type="ORF">R0H02_15410</name>
</gene>
<dbReference type="EMBL" id="JAWJAC010000008">
    <property type="protein sequence ID" value="MDV2863846.1"/>
    <property type="molecule type" value="Genomic_DNA"/>
</dbReference>
<dbReference type="InterPro" id="IPR023393">
    <property type="entry name" value="START-like_dom_sf"/>
</dbReference>
<sequence>MNENNVWNKAYTLAVSSKPKAIWQAFIDTDNWKQWNPGVTSITIEGPFQTGTWFTMALPDGDIIRSQLTDVSEEKYFTDETWLDETRIKVEHRIEESGPDQSTLIYAISAHGPQAKAFGEGVSADFPEVMEGLAKYLAATGSM</sequence>
<dbReference type="Proteomes" id="UP001286589">
    <property type="component" value="Unassembled WGS sequence"/>
</dbReference>
<dbReference type="Gene3D" id="3.30.530.20">
    <property type="match status" value="1"/>
</dbReference>
<accession>A0AB35RSF1</accession>
<dbReference type="RefSeq" id="WP_229220986.1">
    <property type="nucleotide sequence ID" value="NZ_JAWJAC010000008.1"/>
</dbReference>
<organism evidence="1 2">
    <name type="scientific">Phytobacter ursingii</name>
    <dbReference type="NCBI Taxonomy" id="1972431"/>
    <lineage>
        <taxon>Bacteria</taxon>
        <taxon>Pseudomonadati</taxon>
        <taxon>Pseudomonadota</taxon>
        <taxon>Gammaproteobacteria</taxon>
        <taxon>Enterobacterales</taxon>
        <taxon>Enterobacteriaceae</taxon>
        <taxon>Phytobacter</taxon>
    </lineage>
</organism>
<evidence type="ECO:0000313" key="1">
    <source>
        <dbReference type="EMBL" id="MDV2863846.1"/>
    </source>
</evidence>
<proteinExistence type="predicted"/>
<dbReference type="AlphaFoldDB" id="A0AB35RSF1"/>
<dbReference type="SUPFAM" id="SSF55961">
    <property type="entry name" value="Bet v1-like"/>
    <property type="match status" value="1"/>
</dbReference>
<name>A0AB35RSF1_9ENTR</name>
<evidence type="ECO:0000313" key="2">
    <source>
        <dbReference type="Proteomes" id="UP001286589"/>
    </source>
</evidence>
<reference evidence="1 2" key="1">
    <citation type="submission" date="2023-10" db="EMBL/GenBank/DDBJ databases">
        <title>Phytobacter spp. The emergence of a new genus of hospital-origin enterobacteria encoding carbapenemases in Argentina.</title>
        <authorList>
            <person name="Vay C."/>
            <person name="Almuzara M."/>
            <person name="Traglia G.M."/>
            <person name="Campos J."/>
        </authorList>
    </citation>
    <scope>NUCLEOTIDE SEQUENCE [LARGE SCALE GENOMIC DNA]</scope>
    <source>
        <strain evidence="1 2">CVMA36</strain>
    </source>
</reference>
<comment type="caution">
    <text evidence="1">The sequence shown here is derived from an EMBL/GenBank/DDBJ whole genome shotgun (WGS) entry which is preliminary data.</text>
</comment>